<evidence type="ECO:0000313" key="3">
    <source>
        <dbReference type="Proteomes" id="UP001206925"/>
    </source>
</evidence>
<gene>
    <name evidence="2" type="ORF">M8C21_015178</name>
</gene>
<dbReference type="EMBL" id="JAMZMK010012003">
    <property type="protein sequence ID" value="KAI7725220.1"/>
    <property type="molecule type" value="Genomic_DNA"/>
</dbReference>
<accession>A0AAD5BKZ7</accession>
<comment type="caution">
    <text evidence="2">The sequence shown here is derived from an EMBL/GenBank/DDBJ whole genome shotgun (WGS) entry which is preliminary data.</text>
</comment>
<protein>
    <submittedName>
        <fullName evidence="2">Uncharacterized protein</fullName>
    </submittedName>
</protein>
<name>A0AAD5BKZ7_AMBAR</name>
<keyword evidence="1" id="KW-0175">Coiled coil</keyword>
<reference evidence="2" key="1">
    <citation type="submission" date="2022-06" db="EMBL/GenBank/DDBJ databases">
        <title>Uncovering the hologenomic basis of an extraordinary plant invasion.</title>
        <authorList>
            <person name="Bieker V.C."/>
            <person name="Martin M.D."/>
            <person name="Gilbert T."/>
            <person name="Hodgins K."/>
            <person name="Battlay P."/>
            <person name="Petersen B."/>
            <person name="Wilson J."/>
        </authorList>
    </citation>
    <scope>NUCLEOTIDE SEQUENCE</scope>
    <source>
        <strain evidence="2">AA19_3_7</strain>
        <tissue evidence="2">Leaf</tissue>
    </source>
</reference>
<feature type="coiled-coil region" evidence="1">
    <location>
        <begin position="65"/>
        <end position="92"/>
    </location>
</feature>
<dbReference type="Proteomes" id="UP001206925">
    <property type="component" value="Unassembled WGS sequence"/>
</dbReference>
<keyword evidence="3" id="KW-1185">Reference proteome</keyword>
<sequence>MLQCRTGKCAGKSAVEMVSEGLIDIRMAIKRVEPQHPDQFLHPQKKRMIPGLSSTTELFGVVGQAQTKADENANLMNENEQLKSLLEEQRVDLIASPSSPTPSRHHHLSFMAFCFCIL</sequence>
<proteinExistence type="predicted"/>
<organism evidence="2 3">
    <name type="scientific">Ambrosia artemisiifolia</name>
    <name type="common">Common ragweed</name>
    <dbReference type="NCBI Taxonomy" id="4212"/>
    <lineage>
        <taxon>Eukaryota</taxon>
        <taxon>Viridiplantae</taxon>
        <taxon>Streptophyta</taxon>
        <taxon>Embryophyta</taxon>
        <taxon>Tracheophyta</taxon>
        <taxon>Spermatophyta</taxon>
        <taxon>Magnoliopsida</taxon>
        <taxon>eudicotyledons</taxon>
        <taxon>Gunneridae</taxon>
        <taxon>Pentapetalae</taxon>
        <taxon>asterids</taxon>
        <taxon>campanulids</taxon>
        <taxon>Asterales</taxon>
        <taxon>Asteraceae</taxon>
        <taxon>Asteroideae</taxon>
        <taxon>Heliantheae alliance</taxon>
        <taxon>Heliantheae</taxon>
        <taxon>Ambrosia</taxon>
    </lineage>
</organism>
<evidence type="ECO:0000313" key="2">
    <source>
        <dbReference type="EMBL" id="KAI7725220.1"/>
    </source>
</evidence>
<evidence type="ECO:0000256" key="1">
    <source>
        <dbReference type="SAM" id="Coils"/>
    </source>
</evidence>
<dbReference type="AlphaFoldDB" id="A0AAD5BKZ7"/>
<dbReference type="Gene3D" id="1.10.189.10">
    <property type="entry name" value="Pyruvate Phosphate Dikinase, domain 2"/>
    <property type="match status" value="1"/>
</dbReference>